<evidence type="ECO:0000256" key="7">
    <source>
        <dbReference type="ARBA" id="ARBA00023002"/>
    </source>
</evidence>
<dbReference type="InterPro" id="IPR024548">
    <property type="entry name" value="Cu2_monoox_C"/>
</dbReference>
<dbReference type="Pfam" id="PF03712">
    <property type="entry name" value="Cu2_monoox_C"/>
    <property type="match status" value="1"/>
</dbReference>
<evidence type="ECO:0000256" key="14">
    <source>
        <dbReference type="PIRSR" id="PIRSR600720-3"/>
    </source>
</evidence>
<feature type="binding site" evidence="13">
    <location>
        <position position="254"/>
    </location>
    <ligand>
        <name>Cu(2+)</name>
        <dbReference type="ChEBI" id="CHEBI:29036"/>
        <label>1</label>
        <note>catalytic</note>
    </ligand>
</feature>
<dbReference type="Gene3D" id="2.60.120.230">
    <property type="match status" value="1"/>
</dbReference>
<dbReference type="GO" id="GO:0006518">
    <property type="term" value="P:peptide metabolic process"/>
    <property type="evidence" value="ECO:0007669"/>
    <property type="project" value="InterPro"/>
</dbReference>
<dbReference type="InterPro" id="IPR014784">
    <property type="entry name" value="Cu2_ascorb_mOase-like_C"/>
</dbReference>
<dbReference type="InterPro" id="IPR000323">
    <property type="entry name" value="Cu2_ascorb_mOase_N"/>
</dbReference>
<evidence type="ECO:0000256" key="13">
    <source>
        <dbReference type="PIRSR" id="PIRSR600720-2"/>
    </source>
</evidence>
<evidence type="ECO:0000259" key="16">
    <source>
        <dbReference type="Pfam" id="PF03712"/>
    </source>
</evidence>
<dbReference type="AlphaFoldDB" id="A0A1S3HN62"/>
<dbReference type="FunFam" id="2.60.120.310:FF:000005">
    <property type="entry name" value="Peptidylglycine alpha-hydroxylating monooxygenase"/>
    <property type="match status" value="1"/>
</dbReference>
<evidence type="ECO:0000256" key="6">
    <source>
        <dbReference type="ARBA" id="ARBA00022729"/>
    </source>
</evidence>
<keyword evidence="8 13" id="KW-0186">Copper</keyword>
<evidence type="ECO:0000256" key="10">
    <source>
        <dbReference type="ARBA" id="ARBA00023157"/>
    </source>
</evidence>
<evidence type="ECO:0000313" key="17">
    <source>
        <dbReference type="Proteomes" id="UP000085678"/>
    </source>
</evidence>
<comment type="cofactor">
    <cofactor evidence="13">
        <name>Cu(2+)</name>
        <dbReference type="ChEBI" id="CHEBI:29036"/>
    </cofactor>
    <text evidence="13">Binds 2 Cu(2+) ions per subunit.</text>
</comment>
<dbReference type="InterPro" id="IPR036939">
    <property type="entry name" value="Cu2_ascorb_mOase_N_sf"/>
</dbReference>
<feature type="binding site" evidence="13">
    <location>
        <position position="41"/>
    </location>
    <ligand>
        <name>Cu(2+)</name>
        <dbReference type="ChEBI" id="CHEBI:29036"/>
        <label>1</label>
        <note>catalytic</note>
    </ligand>
</feature>
<evidence type="ECO:0000256" key="4">
    <source>
        <dbReference type="ARBA" id="ARBA00022525"/>
    </source>
</evidence>
<evidence type="ECO:0000256" key="3">
    <source>
        <dbReference type="ARBA" id="ARBA00012689"/>
    </source>
</evidence>
<keyword evidence="10 14" id="KW-1015">Disulfide bond</keyword>
<dbReference type="SUPFAM" id="SSF49742">
    <property type="entry name" value="PHM/PNGase F"/>
    <property type="match status" value="2"/>
</dbReference>
<keyword evidence="4" id="KW-0964">Secreted</keyword>
<dbReference type="EC" id="1.14.17.3" evidence="3"/>
<evidence type="ECO:0000256" key="1">
    <source>
        <dbReference type="ARBA" id="ARBA00004613"/>
    </source>
</evidence>
<evidence type="ECO:0000313" key="18">
    <source>
        <dbReference type="RefSeq" id="XP_013386946.2"/>
    </source>
</evidence>
<reference evidence="18" key="1">
    <citation type="submission" date="2025-08" db="UniProtKB">
        <authorList>
            <consortium name="RefSeq"/>
        </authorList>
    </citation>
    <scope>IDENTIFICATION</scope>
    <source>
        <tissue evidence="18">Gonads</tissue>
    </source>
</reference>
<dbReference type="GO" id="GO:0016020">
    <property type="term" value="C:membrane"/>
    <property type="evidence" value="ECO:0007669"/>
    <property type="project" value="InterPro"/>
</dbReference>
<dbReference type="GeneID" id="106156300"/>
<feature type="disulfide bond" evidence="14">
    <location>
        <begin position="165"/>
        <end position="274"/>
    </location>
</feature>
<dbReference type="PANTHER" id="PTHR10680">
    <property type="entry name" value="PEPTIDYL-GLYCINE ALPHA-AMIDATING MONOOXYGENASE"/>
    <property type="match status" value="1"/>
</dbReference>
<sequence>MPEAISDQPDALVCHAVKLDDTEPSYILQYEPHASKAITHHMMLYGCGTPGDTKPFWNCGEMNDHSDQSVCKDGMREIVYAWALDAPAKRLPKDVGFRIGGNTSIQYIVLQMHYKDRFKVGQTDNSGVTLHMTKDPQPMQADFYVLGNWGLVPPRMNEFHMESACRWDSEEVIYPFAYRTHAHNLGVVTSAYRIRRGVWTEIGRMSPQQPQMFYNVTNPGIDIRKGDILASRCTMNSTSREHITEIGPTNHDEMCNFYIMYATHRQDNLKVQYCFRDAQKFAWETYLDDIPKTASSLEGVRLLIPGKPEERRKLPKSLTQKAQGIMK</sequence>
<feature type="domain" description="Copper type II ascorbate-dependent monooxygenase N-terminal" evidence="15">
    <location>
        <begin position="5"/>
        <end position="116"/>
    </location>
</feature>
<keyword evidence="9" id="KW-0503">Monooxygenase</keyword>
<dbReference type="GO" id="GO:0004504">
    <property type="term" value="F:peptidylglycine monooxygenase activity"/>
    <property type="evidence" value="ECO:0007669"/>
    <property type="project" value="UniProtKB-EC"/>
</dbReference>
<evidence type="ECO:0000256" key="2">
    <source>
        <dbReference type="ARBA" id="ARBA00010676"/>
    </source>
</evidence>
<dbReference type="GO" id="GO:0005507">
    <property type="term" value="F:copper ion binding"/>
    <property type="evidence" value="ECO:0007669"/>
    <property type="project" value="InterPro"/>
</dbReference>
<feature type="binding site" evidence="13">
    <location>
        <position position="40"/>
    </location>
    <ligand>
        <name>Cu(2+)</name>
        <dbReference type="ChEBI" id="CHEBI:29036"/>
        <label>1</label>
        <note>catalytic</note>
    </ligand>
</feature>
<keyword evidence="7" id="KW-0560">Oxidoreductase</keyword>
<dbReference type="InterPro" id="IPR000720">
    <property type="entry name" value="PHM/PAL"/>
</dbReference>
<comment type="catalytic activity">
    <reaction evidence="12">
        <text>a [peptide]-C-terminal glycine + 2 L-ascorbate + O2 = a [peptide]-C-terminal (2S)-2-hydroxyglycine + 2 monodehydro-L-ascorbate radical + H2O</text>
        <dbReference type="Rhea" id="RHEA:21452"/>
        <dbReference type="Rhea" id="RHEA-COMP:13486"/>
        <dbReference type="Rhea" id="RHEA-COMP:15321"/>
        <dbReference type="ChEBI" id="CHEBI:15377"/>
        <dbReference type="ChEBI" id="CHEBI:15379"/>
        <dbReference type="ChEBI" id="CHEBI:38290"/>
        <dbReference type="ChEBI" id="CHEBI:59513"/>
        <dbReference type="ChEBI" id="CHEBI:137000"/>
        <dbReference type="ChEBI" id="CHEBI:142768"/>
        <dbReference type="EC" id="1.14.17.3"/>
    </reaction>
</comment>
<evidence type="ECO:0000259" key="15">
    <source>
        <dbReference type="Pfam" id="PF01082"/>
    </source>
</evidence>
<keyword evidence="17" id="KW-1185">Reference proteome</keyword>
<dbReference type="Gene3D" id="2.60.120.310">
    <property type="entry name" value="Copper type II, ascorbate-dependent monooxygenase, N-terminal domain"/>
    <property type="match status" value="1"/>
</dbReference>
<dbReference type="Proteomes" id="UP000085678">
    <property type="component" value="Unplaced"/>
</dbReference>
<keyword evidence="5 13" id="KW-0479">Metal-binding</keyword>
<dbReference type="GO" id="GO:0005576">
    <property type="term" value="C:extracellular region"/>
    <property type="evidence" value="ECO:0007669"/>
    <property type="project" value="UniProtKB-SubCell"/>
</dbReference>
<dbReference type="InParanoid" id="A0A1S3HN62"/>
<dbReference type="InterPro" id="IPR008977">
    <property type="entry name" value="PHM/PNGase_F_dom_sf"/>
</dbReference>
<evidence type="ECO:0000256" key="8">
    <source>
        <dbReference type="ARBA" id="ARBA00023008"/>
    </source>
</evidence>
<name>A0A1S3HN62_LINAN</name>
<feature type="disulfide bond" evidence="14">
    <location>
        <begin position="14"/>
        <end position="59"/>
    </location>
</feature>
<feature type="domain" description="Copper type II ascorbate-dependent monooxygenase C-terminal" evidence="16">
    <location>
        <begin position="142"/>
        <end position="281"/>
    </location>
</feature>
<evidence type="ECO:0000256" key="11">
    <source>
        <dbReference type="ARBA" id="ARBA00023180"/>
    </source>
</evidence>
<dbReference type="OrthoDB" id="10044505at2759"/>
<keyword evidence="11" id="KW-0325">Glycoprotein</keyword>
<comment type="similarity">
    <text evidence="2">Belongs to the copper type II ascorbate-dependent monooxygenase family.</text>
</comment>
<feature type="binding site" evidence="13">
    <location>
        <position position="181"/>
    </location>
    <ligand>
        <name>Cu(2+)</name>
        <dbReference type="ChEBI" id="CHEBI:29036"/>
        <label>1</label>
        <note>catalytic</note>
    </ligand>
</feature>
<feature type="binding site" evidence="13">
    <location>
        <position position="183"/>
    </location>
    <ligand>
        <name>Cu(2+)</name>
        <dbReference type="ChEBI" id="CHEBI:29036"/>
        <label>1</label>
        <note>catalytic</note>
    </ligand>
</feature>
<gene>
    <name evidence="18" type="primary">LOC106156300</name>
</gene>
<organism evidence="17 18">
    <name type="scientific">Lingula anatina</name>
    <name type="common">Brachiopod</name>
    <name type="synonym">Lingula unguis</name>
    <dbReference type="NCBI Taxonomy" id="7574"/>
    <lineage>
        <taxon>Eukaryota</taxon>
        <taxon>Metazoa</taxon>
        <taxon>Spiralia</taxon>
        <taxon>Lophotrochozoa</taxon>
        <taxon>Brachiopoda</taxon>
        <taxon>Linguliformea</taxon>
        <taxon>Lingulata</taxon>
        <taxon>Lingulida</taxon>
        <taxon>Linguloidea</taxon>
        <taxon>Lingulidae</taxon>
        <taxon>Lingula</taxon>
    </lineage>
</organism>
<evidence type="ECO:0000256" key="9">
    <source>
        <dbReference type="ARBA" id="ARBA00023033"/>
    </source>
</evidence>
<feature type="disulfide bond" evidence="14">
    <location>
        <begin position="47"/>
        <end position="71"/>
    </location>
</feature>
<evidence type="ECO:0000256" key="12">
    <source>
        <dbReference type="ARBA" id="ARBA00048431"/>
    </source>
</evidence>
<dbReference type="RefSeq" id="XP_013386946.2">
    <property type="nucleotide sequence ID" value="XM_013531492.2"/>
</dbReference>
<evidence type="ECO:0000256" key="5">
    <source>
        <dbReference type="ARBA" id="ARBA00022723"/>
    </source>
</evidence>
<dbReference type="KEGG" id="lak:106156300"/>
<accession>A0A1S3HN62</accession>
<dbReference type="PRINTS" id="PR00790">
    <property type="entry name" value="PAMONOXGNASE"/>
</dbReference>
<keyword evidence="6" id="KW-0732">Signal</keyword>
<comment type="subcellular location">
    <subcellularLocation>
        <location evidence="1">Secreted</location>
    </subcellularLocation>
</comment>
<feature type="binding site" evidence="13">
    <location>
        <position position="113"/>
    </location>
    <ligand>
        <name>Cu(2+)</name>
        <dbReference type="ChEBI" id="CHEBI:29036"/>
        <label>1</label>
        <note>catalytic</note>
    </ligand>
</feature>
<dbReference type="Pfam" id="PF01082">
    <property type="entry name" value="Cu2_monooxygen"/>
    <property type="match status" value="1"/>
</dbReference>
<proteinExistence type="inferred from homology"/>
<feature type="disulfide bond" evidence="14">
    <location>
        <begin position="233"/>
        <end position="255"/>
    </location>
</feature>
<dbReference type="PANTHER" id="PTHR10680:SF14">
    <property type="entry name" value="PEPTIDYL-GLYCINE ALPHA-AMIDATING MONOOXYGENASE"/>
    <property type="match status" value="1"/>
</dbReference>
<protein>
    <recommendedName>
        <fullName evidence="3">peptidylglycine monooxygenase</fullName>
        <ecNumber evidence="3">1.14.17.3</ecNumber>
    </recommendedName>
</protein>